<evidence type="ECO:0000313" key="2">
    <source>
        <dbReference type="EMBL" id="GIY91522.1"/>
    </source>
</evidence>
<dbReference type="AlphaFoldDB" id="A0AAV4X8N4"/>
<keyword evidence="1" id="KW-0812">Transmembrane</keyword>
<dbReference type="Proteomes" id="UP001054945">
    <property type="component" value="Unassembled WGS sequence"/>
</dbReference>
<keyword evidence="3" id="KW-1185">Reference proteome</keyword>
<protein>
    <submittedName>
        <fullName evidence="2">Uncharacterized protein</fullName>
    </submittedName>
</protein>
<name>A0AAV4X8N4_CAEEX</name>
<reference evidence="2 3" key="1">
    <citation type="submission" date="2021-06" db="EMBL/GenBank/DDBJ databases">
        <title>Caerostris extrusa draft genome.</title>
        <authorList>
            <person name="Kono N."/>
            <person name="Arakawa K."/>
        </authorList>
    </citation>
    <scope>NUCLEOTIDE SEQUENCE [LARGE SCALE GENOMIC DNA]</scope>
</reference>
<dbReference type="EMBL" id="BPLR01017426">
    <property type="protein sequence ID" value="GIY91522.1"/>
    <property type="molecule type" value="Genomic_DNA"/>
</dbReference>
<evidence type="ECO:0000256" key="1">
    <source>
        <dbReference type="SAM" id="Phobius"/>
    </source>
</evidence>
<keyword evidence="1" id="KW-1133">Transmembrane helix</keyword>
<gene>
    <name evidence="2" type="ORF">CEXT_744941</name>
</gene>
<feature type="transmembrane region" description="Helical" evidence="1">
    <location>
        <begin position="45"/>
        <end position="66"/>
    </location>
</feature>
<organism evidence="2 3">
    <name type="scientific">Caerostris extrusa</name>
    <name type="common">Bark spider</name>
    <name type="synonym">Caerostris bankana</name>
    <dbReference type="NCBI Taxonomy" id="172846"/>
    <lineage>
        <taxon>Eukaryota</taxon>
        <taxon>Metazoa</taxon>
        <taxon>Ecdysozoa</taxon>
        <taxon>Arthropoda</taxon>
        <taxon>Chelicerata</taxon>
        <taxon>Arachnida</taxon>
        <taxon>Araneae</taxon>
        <taxon>Araneomorphae</taxon>
        <taxon>Entelegynae</taxon>
        <taxon>Araneoidea</taxon>
        <taxon>Araneidae</taxon>
        <taxon>Caerostris</taxon>
    </lineage>
</organism>
<accession>A0AAV4X8N4</accession>
<evidence type="ECO:0000313" key="3">
    <source>
        <dbReference type="Proteomes" id="UP001054945"/>
    </source>
</evidence>
<comment type="caution">
    <text evidence="2">The sequence shown here is derived from an EMBL/GenBank/DDBJ whole genome shotgun (WGS) entry which is preliminary data.</text>
</comment>
<sequence length="67" mass="8104">METNEPVLQPFDEIFPRNYVQNTTERDMPIPFEEILALLFLQRKITFRVELMPIIFQFLIFILNLIC</sequence>
<keyword evidence="1" id="KW-0472">Membrane</keyword>
<proteinExistence type="predicted"/>